<dbReference type="PANTHER" id="PTHR34597">
    <property type="entry name" value="SLR1661 PROTEIN"/>
    <property type="match status" value="1"/>
</dbReference>
<keyword evidence="3" id="KW-1185">Reference proteome</keyword>
<protein>
    <recommendedName>
        <fullName evidence="1">Haemolysin activator HlyB C-terminal domain-containing protein</fullName>
    </recommendedName>
</protein>
<gene>
    <name evidence="2" type="ORF">GT348_01985</name>
</gene>
<dbReference type="AlphaFoldDB" id="A0A6P1NHT2"/>
<dbReference type="Gene3D" id="2.40.160.50">
    <property type="entry name" value="membrane protein fhac: a member of the omp85/tpsb transporter family"/>
    <property type="match status" value="1"/>
</dbReference>
<dbReference type="GO" id="GO:0008320">
    <property type="term" value="F:protein transmembrane transporter activity"/>
    <property type="evidence" value="ECO:0007669"/>
    <property type="project" value="TreeGrafter"/>
</dbReference>
<name>A0A6P1NHT2_9PROT</name>
<proteinExistence type="predicted"/>
<dbReference type="EMBL" id="CP047652">
    <property type="protein sequence ID" value="QHI95212.1"/>
    <property type="molecule type" value="Genomic_DNA"/>
</dbReference>
<evidence type="ECO:0000259" key="1">
    <source>
        <dbReference type="Pfam" id="PF03865"/>
    </source>
</evidence>
<dbReference type="InterPro" id="IPR051544">
    <property type="entry name" value="TPS_OM_transporter"/>
</dbReference>
<dbReference type="KEGG" id="bomb:GT348_01985"/>
<organism evidence="2 3">
    <name type="scientific">Aristophania vespae</name>
    <dbReference type="NCBI Taxonomy" id="2697033"/>
    <lineage>
        <taxon>Bacteria</taxon>
        <taxon>Pseudomonadati</taxon>
        <taxon>Pseudomonadota</taxon>
        <taxon>Alphaproteobacteria</taxon>
        <taxon>Acetobacterales</taxon>
        <taxon>Acetobacteraceae</taxon>
        <taxon>Aristophania</taxon>
    </lineage>
</organism>
<feature type="domain" description="Haemolysin activator HlyB C-terminal" evidence="1">
    <location>
        <begin position="3"/>
        <end position="248"/>
    </location>
</feature>
<accession>A0A6P1NHT2</accession>
<reference evidence="2 3" key="1">
    <citation type="submission" date="2020-01" db="EMBL/GenBank/DDBJ databases">
        <title>Genome sequencing of strain KACC 21507.</title>
        <authorList>
            <person name="Heo J."/>
            <person name="Kim S.-J."/>
            <person name="Kim J.-S."/>
            <person name="Hong S.-B."/>
            <person name="Kwon S.-W."/>
        </authorList>
    </citation>
    <scope>NUCLEOTIDE SEQUENCE [LARGE SCALE GENOMIC DNA]</scope>
    <source>
        <strain evidence="2 3">KACC 21507</strain>
    </source>
</reference>
<dbReference type="RefSeq" id="WP_160618290.1">
    <property type="nucleotide sequence ID" value="NZ_CP047652.1"/>
</dbReference>
<dbReference type="Pfam" id="PF03865">
    <property type="entry name" value="ShlB"/>
    <property type="match status" value="1"/>
</dbReference>
<dbReference type="GO" id="GO:0098046">
    <property type="term" value="C:type V protein secretion system complex"/>
    <property type="evidence" value="ECO:0007669"/>
    <property type="project" value="TreeGrafter"/>
</dbReference>
<evidence type="ECO:0000313" key="3">
    <source>
        <dbReference type="Proteomes" id="UP000463975"/>
    </source>
</evidence>
<dbReference type="PANTHER" id="PTHR34597:SF3">
    <property type="entry name" value="OUTER MEMBRANE TRANSPORTER CDIB"/>
    <property type="match status" value="1"/>
</dbReference>
<dbReference type="InterPro" id="IPR005565">
    <property type="entry name" value="Hemolysn_activator_HlyB_C"/>
</dbReference>
<evidence type="ECO:0000313" key="2">
    <source>
        <dbReference type="EMBL" id="QHI95212.1"/>
    </source>
</evidence>
<sequence>MGNAFNLGQILTYQFNRSVSGLSNNHAASWTIPLIGRNAIQIYGTYSHTNPVPNEPNMKNKGESGQASIRWLHMINHITLGQNFGLDGTLQIGFDWKTTNSDEYKPYMPISQRHANISNADTNQFVIGYDGSVQDPWGQTKLNNQFYYSPGGLTHYDNKKDYRSIVEHSGPNYVYDRLMLTRSFSLPWGLSTTTKVTFQRASKNLLYSEQLATGGMSNARGYFVNTSFGSNANSFSQELFLPQFSLAKLTSFPTLEDSNKLGFFWDWADNRQVKRIGDGPRAATLSSVGIDVNSTINQYLNITYDVGWRLRRVHTTAFAARKGAFCDFQIVAGF</sequence>
<dbReference type="GO" id="GO:0046819">
    <property type="term" value="P:protein secretion by the type V secretion system"/>
    <property type="evidence" value="ECO:0007669"/>
    <property type="project" value="TreeGrafter"/>
</dbReference>
<dbReference type="Proteomes" id="UP000463975">
    <property type="component" value="Chromosome"/>
</dbReference>